<dbReference type="PANTHER" id="PTHR16222:SF24">
    <property type="entry name" value="ADP-RIBOSYLHYDROLASE ARH3"/>
    <property type="match status" value="1"/>
</dbReference>
<dbReference type="PANTHER" id="PTHR16222">
    <property type="entry name" value="ADP-RIBOSYLGLYCOHYDROLASE"/>
    <property type="match status" value="1"/>
</dbReference>
<comment type="caution">
    <text evidence="4">The sequence shown here is derived from an EMBL/GenBank/DDBJ whole genome shotgun (WGS) entry which is preliminary data.</text>
</comment>
<dbReference type="PROSITE" id="PS50056">
    <property type="entry name" value="TYR_PHOSPHATASE_2"/>
    <property type="match status" value="1"/>
</dbReference>
<proteinExistence type="inferred from homology"/>
<dbReference type="RefSeq" id="WP_196282751.1">
    <property type="nucleotide sequence ID" value="NZ_JADQDQ010000005.1"/>
</dbReference>
<dbReference type="Gene3D" id="1.10.4080.10">
    <property type="entry name" value="ADP-ribosylation/Crystallin J1"/>
    <property type="match status" value="1"/>
</dbReference>
<evidence type="ECO:0000313" key="4">
    <source>
        <dbReference type="EMBL" id="MBF9238391.1"/>
    </source>
</evidence>
<feature type="domain" description="Tyrosine specific protein phosphatases" evidence="3">
    <location>
        <begin position="416"/>
        <end position="472"/>
    </location>
</feature>
<keyword evidence="5" id="KW-1185">Reference proteome</keyword>
<name>A0ABS0IJ77_9BACT</name>
<dbReference type="InterPro" id="IPR016130">
    <property type="entry name" value="Tyr_Pase_AS"/>
</dbReference>
<accession>A0ABS0IJ77</accession>
<dbReference type="Gene3D" id="3.90.190.10">
    <property type="entry name" value="Protein tyrosine phosphatase superfamily"/>
    <property type="match status" value="1"/>
</dbReference>
<keyword evidence="2" id="KW-0378">Hydrolase</keyword>
<dbReference type="InterPro" id="IPR005502">
    <property type="entry name" value="Ribosyl_crysJ1"/>
</dbReference>
<dbReference type="Pfam" id="PF22785">
    <property type="entry name" value="Tc-R-P"/>
    <property type="match status" value="1"/>
</dbReference>
<evidence type="ECO:0000259" key="3">
    <source>
        <dbReference type="PROSITE" id="PS50056"/>
    </source>
</evidence>
<evidence type="ECO:0000256" key="2">
    <source>
        <dbReference type="ARBA" id="ARBA00022801"/>
    </source>
</evidence>
<evidence type="ECO:0000256" key="1">
    <source>
        <dbReference type="ARBA" id="ARBA00010702"/>
    </source>
</evidence>
<dbReference type="SUPFAM" id="SSF52799">
    <property type="entry name" value="(Phosphotyrosine protein) phosphatases II"/>
    <property type="match status" value="1"/>
</dbReference>
<dbReference type="InterPro" id="IPR000387">
    <property type="entry name" value="Tyr_Pase_dom"/>
</dbReference>
<gene>
    <name evidence="4" type="ORF">I2I05_13380</name>
</gene>
<comment type="similarity">
    <text evidence="1">Belongs to the ADP-ribosylglycohydrolase family.</text>
</comment>
<dbReference type="EMBL" id="JADQDQ010000005">
    <property type="protein sequence ID" value="MBF9238391.1"/>
    <property type="molecule type" value="Genomic_DNA"/>
</dbReference>
<dbReference type="PROSITE" id="PS00383">
    <property type="entry name" value="TYR_PHOSPHATASE_1"/>
    <property type="match status" value="1"/>
</dbReference>
<evidence type="ECO:0000313" key="5">
    <source>
        <dbReference type="Proteomes" id="UP000597617"/>
    </source>
</evidence>
<protein>
    <submittedName>
        <fullName evidence="4">ADP-ribosylglycohydrolase family protein</fullName>
    </submittedName>
</protein>
<dbReference type="InterPro" id="IPR050792">
    <property type="entry name" value="ADP-ribosylglycohydrolase"/>
</dbReference>
<organism evidence="4 5">
    <name type="scientific">Hymenobacter jeongseonensis</name>
    <dbReference type="NCBI Taxonomy" id="2791027"/>
    <lineage>
        <taxon>Bacteria</taxon>
        <taxon>Pseudomonadati</taxon>
        <taxon>Bacteroidota</taxon>
        <taxon>Cytophagia</taxon>
        <taxon>Cytophagales</taxon>
        <taxon>Hymenobacteraceae</taxon>
        <taxon>Hymenobacter</taxon>
    </lineage>
</organism>
<dbReference type="Proteomes" id="UP000597617">
    <property type="component" value="Unassembled WGS sequence"/>
</dbReference>
<dbReference type="InterPro" id="IPR029021">
    <property type="entry name" value="Prot-tyrosine_phosphatase-like"/>
</dbReference>
<dbReference type="InterPro" id="IPR036705">
    <property type="entry name" value="Ribosyl_crysJ1_sf"/>
</dbReference>
<sequence>MSQPLPSLESQLRSALLGLAVGDALGVPVEFQSRAVRRRDPVTGMRAYGTHHQPAGTWSDDASLTFCLAEALADGYSVRRLADHCARWYQDAFWTPHGRVFDIGITTREALQRLQNLPQEASPLVGGRDEMSNGNGALMRVLPLAFYQAQAPLAVRFRRIADAAAVTHGHLRSALACFLYLELAAHLRAGLTPAVAYARLCEDAPAQFEELQLPAGEAALFARFLGGQLASVPEAAIASSGYVLHTLEAAVWCLLRHATYAETVLAAVNLGDDTDTTGAVAGGLAGLCYGEGGIPVEWHGALARRADIEDLAHRAAVGCVAVQVAPPRPIPNSYWATPSVLGCEYPGDRTAALAQAKLKALLDVGITDFFDLTEAHELTPYEPWLQELADQQGIVVRYQRYPIRDVDVPTPAVLEEALAALADSVAAGRKAAVHCWGGVGRTGTVLGCYLVRAHQVSGAEALASIAREWQGVEKSHRVPQSPETAAQCRLVECFE</sequence>
<dbReference type="Pfam" id="PF03747">
    <property type="entry name" value="ADP_ribosyl_GH"/>
    <property type="match status" value="1"/>
</dbReference>
<reference evidence="4 5" key="1">
    <citation type="submission" date="2020-11" db="EMBL/GenBank/DDBJ databases">
        <authorList>
            <person name="Kim M.K."/>
        </authorList>
    </citation>
    <scope>NUCLEOTIDE SEQUENCE [LARGE SCALE GENOMIC DNA]</scope>
    <source>
        <strain evidence="4 5">BT683</strain>
    </source>
</reference>
<dbReference type="SUPFAM" id="SSF101478">
    <property type="entry name" value="ADP-ribosylglycohydrolase"/>
    <property type="match status" value="1"/>
</dbReference>